<comment type="caution">
    <text evidence="2">The sequence shown here is derived from an EMBL/GenBank/DDBJ whole genome shotgun (WGS) entry which is preliminary data.</text>
</comment>
<feature type="region of interest" description="Disordered" evidence="1">
    <location>
        <begin position="62"/>
        <end position="85"/>
    </location>
</feature>
<feature type="compositionally biased region" description="Basic and acidic residues" evidence="1">
    <location>
        <begin position="64"/>
        <end position="82"/>
    </location>
</feature>
<accession>A0ABM8NCC1</accession>
<sequence length="293" mass="32749">MRVPLADIKIKAAQMKCKGEWGRVLDPIPAAQTQEGPTCGFYALSIVMDYWKAKGRTTLSAPARQRDIDLQQRDPAEKDNPSLRKLGKQAGSLDVSGMINTSTGGVWTATQLAAVASAVKFANFKVRVETQPDPSEFIQAIFRAIDADIPPIVAFDVRNAEPIPDAAGQRSHWGVILGYFLFENFHWLFATHGHGFYHVWPAVMLQQSNFALADTTYKKEFEQKVMGVGAGLTGKLAHYTRTQWLSATEIERFPVMMTERKLEGNLYKQWATRQACEIKQDLARHIVLVEPAN</sequence>
<evidence type="ECO:0008006" key="4">
    <source>
        <dbReference type="Google" id="ProtNLM"/>
    </source>
</evidence>
<dbReference type="Proteomes" id="UP000656319">
    <property type="component" value="Unassembled WGS sequence"/>
</dbReference>
<gene>
    <name evidence="2" type="ORF">LMG27952_00805</name>
</gene>
<reference evidence="2 3" key="1">
    <citation type="submission" date="2020-10" db="EMBL/GenBank/DDBJ databases">
        <authorList>
            <person name="Peeters C."/>
        </authorList>
    </citation>
    <scope>NUCLEOTIDE SEQUENCE [LARGE SCALE GENOMIC DNA]</scope>
    <source>
        <strain evidence="2 3">LMG 27952</strain>
    </source>
</reference>
<evidence type="ECO:0000313" key="2">
    <source>
        <dbReference type="EMBL" id="CAD6517119.1"/>
    </source>
</evidence>
<name>A0ABM8NCC1_9BURK</name>
<evidence type="ECO:0000313" key="3">
    <source>
        <dbReference type="Proteomes" id="UP000656319"/>
    </source>
</evidence>
<evidence type="ECO:0000256" key="1">
    <source>
        <dbReference type="SAM" id="MobiDB-lite"/>
    </source>
</evidence>
<protein>
    <recommendedName>
        <fullName evidence="4">Peptidase C39-like domain-containing protein</fullName>
    </recommendedName>
</protein>
<dbReference type="EMBL" id="CAJHCQ010000002">
    <property type="protein sequence ID" value="CAD6517119.1"/>
    <property type="molecule type" value="Genomic_DNA"/>
</dbReference>
<keyword evidence="3" id="KW-1185">Reference proteome</keyword>
<proteinExistence type="predicted"/>
<organism evidence="2 3">
    <name type="scientific">Paraburkholderia hiiakae</name>
    <dbReference type="NCBI Taxonomy" id="1081782"/>
    <lineage>
        <taxon>Bacteria</taxon>
        <taxon>Pseudomonadati</taxon>
        <taxon>Pseudomonadota</taxon>
        <taxon>Betaproteobacteria</taxon>
        <taxon>Burkholderiales</taxon>
        <taxon>Burkholderiaceae</taxon>
        <taxon>Paraburkholderia</taxon>
    </lineage>
</organism>